<evidence type="ECO:0000313" key="3">
    <source>
        <dbReference type="Proteomes" id="UP000887568"/>
    </source>
</evidence>
<feature type="compositionally biased region" description="Polar residues" evidence="1">
    <location>
        <begin position="448"/>
        <end position="472"/>
    </location>
</feature>
<feature type="compositionally biased region" description="Polar residues" evidence="1">
    <location>
        <begin position="499"/>
        <end position="511"/>
    </location>
</feature>
<dbReference type="OrthoDB" id="5970923at2759"/>
<feature type="compositionally biased region" description="Low complexity" evidence="1">
    <location>
        <begin position="486"/>
        <end position="498"/>
    </location>
</feature>
<dbReference type="RefSeq" id="XP_038076528.1">
    <property type="nucleotide sequence ID" value="XM_038220600.1"/>
</dbReference>
<evidence type="ECO:0000313" key="2">
    <source>
        <dbReference type="EnsemblMetazoa" id="XP_038076528.1"/>
    </source>
</evidence>
<protein>
    <submittedName>
        <fullName evidence="2">Uncharacterized protein</fullName>
    </submittedName>
</protein>
<keyword evidence="3" id="KW-1185">Reference proteome</keyword>
<dbReference type="AlphaFoldDB" id="A0A914BJR5"/>
<reference evidence="2" key="1">
    <citation type="submission" date="2022-11" db="UniProtKB">
        <authorList>
            <consortium name="EnsemblMetazoa"/>
        </authorList>
    </citation>
    <scope>IDENTIFICATION</scope>
</reference>
<name>A0A914BJR5_PATMI</name>
<feature type="compositionally biased region" description="Low complexity" evidence="1">
    <location>
        <begin position="380"/>
        <end position="391"/>
    </location>
</feature>
<organism evidence="2 3">
    <name type="scientific">Patiria miniata</name>
    <name type="common">Bat star</name>
    <name type="synonym">Asterina miniata</name>
    <dbReference type="NCBI Taxonomy" id="46514"/>
    <lineage>
        <taxon>Eukaryota</taxon>
        <taxon>Metazoa</taxon>
        <taxon>Echinodermata</taxon>
        <taxon>Eleutherozoa</taxon>
        <taxon>Asterozoa</taxon>
        <taxon>Asteroidea</taxon>
        <taxon>Valvatacea</taxon>
        <taxon>Valvatida</taxon>
        <taxon>Asterinidae</taxon>
        <taxon>Patiria</taxon>
    </lineage>
</organism>
<feature type="compositionally biased region" description="Polar residues" evidence="1">
    <location>
        <begin position="398"/>
        <end position="413"/>
    </location>
</feature>
<dbReference type="EnsemblMetazoa" id="XM_038220600.1">
    <property type="protein sequence ID" value="XP_038076528.1"/>
    <property type="gene ID" value="LOC119744594"/>
</dbReference>
<dbReference type="Proteomes" id="UP000887568">
    <property type="component" value="Unplaced"/>
</dbReference>
<dbReference type="GeneID" id="119744594"/>
<proteinExistence type="predicted"/>
<sequence length="583" mass="64226">MGNDESRPKYATPKTVTPEGVHVGAHSGFPDDPVPYAGSPLEYCFVNIEAKLKAKVQLSLARLIKTNIDEYYDVISQPYTHGFLMNQFQSIPGALKEKEFSLTSFKTFQAILSRPISAPPSQERWQLRVEKSFLETQTIIKFFSSSNTLSDTSDIHQKINALTSQGGRLVCVEMTGHHEGKEFSVLMSGTPGMQGVDLFFNMPLHPNPQIYVYQVISVPVKFKLKMSHIKVYPSDFIGQFNAFLERGWKLVEINFDCSETSKGFLSERSTLNSIWFFEKEESKMHGEVQEWEGTIVEYEHKWAVSYSGGTRAKTNWDSVVVEMGQRGWELACLVQSPESYIISMTPMKVAMKVLMFFQRKIMQAVGAVGCVTPPHPGQTPPQGNYPQSQKSYPPPQGSNPTPHESNRLPQGSTHPPEGSYPSPSQGSNPPPQGGYLPLQRSNPPARINSPSARGSNPSTNPTSQGSNPSTWESYSPPQGSYPPPQGGYLSPQGGYPSPQGSNYQPQGSCHPSTEGGYPPPRGVIPHPTGVIPHPRGVIHHPRGVIPHPRGVIPYPRGVILHPRRVIPRLIAPTPGRAFPAPSG</sequence>
<accession>A0A914BJR5</accession>
<evidence type="ECO:0000256" key="1">
    <source>
        <dbReference type="SAM" id="MobiDB-lite"/>
    </source>
</evidence>
<feature type="region of interest" description="Disordered" evidence="1">
    <location>
        <begin position="373"/>
        <end position="528"/>
    </location>
</feature>